<dbReference type="Pfam" id="PF14087">
    <property type="entry name" value="DUF4267"/>
    <property type="match status" value="1"/>
</dbReference>
<dbReference type="RefSeq" id="WP_152195160.1">
    <property type="nucleotide sequence ID" value="NZ_VUKD01000003.1"/>
</dbReference>
<comment type="caution">
    <text evidence="2">The sequence shown here is derived from an EMBL/GenBank/DDBJ whole genome shotgun (WGS) entry which is preliminary data.</text>
</comment>
<dbReference type="OrthoDB" id="119790at2"/>
<keyword evidence="3" id="KW-1185">Reference proteome</keyword>
<feature type="transmembrane region" description="Helical" evidence="1">
    <location>
        <begin position="6"/>
        <end position="26"/>
    </location>
</feature>
<reference evidence="2 3" key="1">
    <citation type="submission" date="2019-10" db="EMBL/GenBank/DDBJ databases">
        <title>Georgenia wutianyii sp. nov. and Georgenia yuyongxinii sp. nov. isolated from plateau pika (Ochotona curzoniae) in the Qinghai-Tibet plateau of China.</title>
        <authorList>
            <person name="Tian Z."/>
        </authorList>
    </citation>
    <scope>NUCLEOTIDE SEQUENCE [LARGE SCALE GENOMIC DNA]</scope>
    <source>
        <strain evidence="2 3">JCM 19765</strain>
    </source>
</reference>
<keyword evidence="1" id="KW-0472">Membrane</keyword>
<keyword evidence="1" id="KW-1133">Transmembrane helix</keyword>
<feature type="transmembrane region" description="Helical" evidence="1">
    <location>
        <begin position="59"/>
        <end position="83"/>
    </location>
</feature>
<keyword evidence="1" id="KW-0812">Transmembrane</keyword>
<evidence type="ECO:0000256" key="1">
    <source>
        <dbReference type="SAM" id="Phobius"/>
    </source>
</evidence>
<evidence type="ECO:0000313" key="2">
    <source>
        <dbReference type="EMBL" id="MPV35761.1"/>
    </source>
</evidence>
<feature type="transmembrane region" description="Helical" evidence="1">
    <location>
        <begin position="103"/>
        <end position="122"/>
    </location>
</feature>
<accession>A0A6N7EEI6</accession>
<gene>
    <name evidence="2" type="ORF">GB881_01630</name>
</gene>
<dbReference type="InterPro" id="IPR025363">
    <property type="entry name" value="DUF4267"/>
</dbReference>
<dbReference type="EMBL" id="WHPC01000003">
    <property type="protein sequence ID" value="MPV35761.1"/>
    <property type="molecule type" value="Genomic_DNA"/>
</dbReference>
<name>A0A6N7EEI6_9MICO</name>
<dbReference type="AlphaFoldDB" id="A0A6N7EEI6"/>
<protein>
    <submittedName>
        <fullName evidence="2">DUF4267 domain-containing protein</fullName>
    </submittedName>
</protein>
<proteinExistence type="predicted"/>
<sequence>MTAAGMAIAGLAGVGILIVGLCYLATPRAMAASFGLPTLPEADATPWLRLKGIRDLTTGVVALVLLVLADPHVLAWAVIAFALIPLGDAVTVLRAGGSRAAALGIHGTTVVVMLVGAALLLAA</sequence>
<evidence type="ECO:0000313" key="3">
    <source>
        <dbReference type="Proteomes" id="UP000437709"/>
    </source>
</evidence>
<dbReference type="Proteomes" id="UP000437709">
    <property type="component" value="Unassembled WGS sequence"/>
</dbReference>
<organism evidence="2 3">
    <name type="scientific">Georgenia subflava</name>
    <dbReference type="NCBI Taxonomy" id="1622177"/>
    <lineage>
        <taxon>Bacteria</taxon>
        <taxon>Bacillati</taxon>
        <taxon>Actinomycetota</taxon>
        <taxon>Actinomycetes</taxon>
        <taxon>Micrococcales</taxon>
        <taxon>Bogoriellaceae</taxon>
        <taxon>Georgenia</taxon>
    </lineage>
</organism>